<feature type="compositionally biased region" description="Basic and acidic residues" evidence="1">
    <location>
        <begin position="55"/>
        <end position="73"/>
    </location>
</feature>
<dbReference type="EMBL" id="ASPP01006089">
    <property type="protein sequence ID" value="ETO29384.1"/>
    <property type="molecule type" value="Genomic_DNA"/>
</dbReference>
<feature type="compositionally biased region" description="Acidic residues" evidence="1">
    <location>
        <begin position="11"/>
        <end position="34"/>
    </location>
</feature>
<feature type="region of interest" description="Disordered" evidence="1">
    <location>
        <begin position="1"/>
        <end position="73"/>
    </location>
</feature>
<dbReference type="AlphaFoldDB" id="X6NUD6"/>
<keyword evidence="3" id="KW-1185">Reference proteome</keyword>
<gene>
    <name evidence="2" type="ORF">RFI_07737</name>
</gene>
<feature type="compositionally biased region" description="Low complexity" evidence="1">
    <location>
        <begin position="98"/>
        <end position="123"/>
    </location>
</feature>
<organism evidence="2 3">
    <name type="scientific">Reticulomyxa filosa</name>
    <dbReference type="NCBI Taxonomy" id="46433"/>
    <lineage>
        <taxon>Eukaryota</taxon>
        <taxon>Sar</taxon>
        <taxon>Rhizaria</taxon>
        <taxon>Retaria</taxon>
        <taxon>Foraminifera</taxon>
        <taxon>Monothalamids</taxon>
        <taxon>Reticulomyxidae</taxon>
        <taxon>Reticulomyxa</taxon>
    </lineage>
</organism>
<sequence length="233" mass="26192">MKRSARKEKSEDEEYENDDNDNDNDNNNDSEYDNDNGRHDTNGHRGHGGNVVENSHGRVGEGRGNNGDRKRLERCIHGNGRNGVHYYELPPLQKKYGESSNNNNNNINNEDNGHSNHNSNDNNDGTVSMKSEESWATNDSSNDIPLLLQLPRLSGLFGSFHPGFPQTTSKVEWRGMSDFHENHLFAPMTVPTTSAIITAIEVADASVQENEDGKGDEWREQRANAKNRKKESE</sequence>
<feature type="region of interest" description="Disordered" evidence="1">
    <location>
        <begin position="206"/>
        <end position="233"/>
    </location>
</feature>
<proteinExistence type="predicted"/>
<feature type="compositionally biased region" description="Basic and acidic residues" evidence="1">
    <location>
        <begin position="211"/>
        <end position="223"/>
    </location>
</feature>
<evidence type="ECO:0000313" key="3">
    <source>
        <dbReference type="Proteomes" id="UP000023152"/>
    </source>
</evidence>
<name>X6NUD6_RETFI</name>
<protein>
    <submittedName>
        <fullName evidence="2">Uncharacterized protein</fullName>
    </submittedName>
</protein>
<comment type="caution">
    <text evidence="2">The sequence shown here is derived from an EMBL/GenBank/DDBJ whole genome shotgun (WGS) entry which is preliminary data.</text>
</comment>
<dbReference type="Proteomes" id="UP000023152">
    <property type="component" value="Unassembled WGS sequence"/>
</dbReference>
<evidence type="ECO:0000313" key="2">
    <source>
        <dbReference type="EMBL" id="ETO29384.1"/>
    </source>
</evidence>
<reference evidence="2 3" key="1">
    <citation type="journal article" date="2013" name="Curr. Biol.">
        <title>The Genome of the Foraminiferan Reticulomyxa filosa.</title>
        <authorList>
            <person name="Glockner G."/>
            <person name="Hulsmann N."/>
            <person name="Schleicher M."/>
            <person name="Noegel A.A."/>
            <person name="Eichinger L."/>
            <person name="Gallinger C."/>
            <person name="Pawlowski J."/>
            <person name="Sierra R."/>
            <person name="Euteneuer U."/>
            <person name="Pillet L."/>
            <person name="Moustafa A."/>
            <person name="Platzer M."/>
            <person name="Groth M."/>
            <person name="Szafranski K."/>
            <person name="Schliwa M."/>
        </authorList>
    </citation>
    <scope>NUCLEOTIDE SEQUENCE [LARGE SCALE GENOMIC DNA]</scope>
</reference>
<evidence type="ECO:0000256" key="1">
    <source>
        <dbReference type="SAM" id="MobiDB-lite"/>
    </source>
</evidence>
<accession>X6NUD6</accession>
<feature type="compositionally biased region" description="Polar residues" evidence="1">
    <location>
        <begin position="124"/>
        <end position="140"/>
    </location>
</feature>
<feature type="region of interest" description="Disordered" evidence="1">
    <location>
        <begin position="93"/>
        <end position="140"/>
    </location>
</feature>